<protein>
    <submittedName>
        <fullName evidence="2 4">Uncharacterized protein</fullName>
    </submittedName>
</protein>
<sequence length="53" mass="5987">MCGNTAPSTSRADGREEEKENEEEKKEVKKESSAQVWAKFSFVCTNFGDHHPV</sequence>
<accession>A0A0R3WGT2</accession>
<feature type="compositionally biased region" description="Polar residues" evidence="1">
    <location>
        <begin position="1"/>
        <end position="11"/>
    </location>
</feature>
<keyword evidence="3" id="KW-1185">Reference proteome</keyword>
<evidence type="ECO:0000313" key="4">
    <source>
        <dbReference type="WBParaSite" id="TASK_0001007501-mRNA-1"/>
    </source>
</evidence>
<evidence type="ECO:0000256" key="1">
    <source>
        <dbReference type="SAM" id="MobiDB-lite"/>
    </source>
</evidence>
<reference evidence="2 3" key="2">
    <citation type="submission" date="2018-11" db="EMBL/GenBank/DDBJ databases">
        <authorList>
            <consortium name="Pathogen Informatics"/>
        </authorList>
    </citation>
    <scope>NUCLEOTIDE SEQUENCE [LARGE SCALE GENOMIC DNA]</scope>
</reference>
<gene>
    <name evidence="2" type="ORF">TASK_LOCUS10076</name>
</gene>
<organism evidence="4">
    <name type="scientific">Taenia asiatica</name>
    <name type="common">Asian tapeworm</name>
    <dbReference type="NCBI Taxonomy" id="60517"/>
    <lineage>
        <taxon>Eukaryota</taxon>
        <taxon>Metazoa</taxon>
        <taxon>Spiralia</taxon>
        <taxon>Lophotrochozoa</taxon>
        <taxon>Platyhelminthes</taxon>
        <taxon>Cestoda</taxon>
        <taxon>Eucestoda</taxon>
        <taxon>Cyclophyllidea</taxon>
        <taxon>Taeniidae</taxon>
        <taxon>Taenia</taxon>
    </lineage>
</organism>
<proteinExistence type="predicted"/>
<dbReference type="EMBL" id="UYRS01020190">
    <property type="protein sequence ID" value="VDK48279.1"/>
    <property type="molecule type" value="Genomic_DNA"/>
</dbReference>
<feature type="compositionally biased region" description="Basic and acidic residues" evidence="1">
    <location>
        <begin position="12"/>
        <end position="32"/>
    </location>
</feature>
<dbReference type="WBParaSite" id="TASK_0001007501-mRNA-1">
    <property type="protein sequence ID" value="TASK_0001007501-mRNA-1"/>
    <property type="gene ID" value="TASK_0001007501"/>
</dbReference>
<evidence type="ECO:0000313" key="3">
    <source>
        <dbReference type="Proteomes" id="UP000282613"/>
    </source>
</evidence>
<dbReference type="Proteomes" id="UP000282613">
    <property type="component" value="Unassembled WGS sequence"/>
</dbReference>
<name>A0A0R3WGT2_TAEAS</name>
<feature type="region of interest" description="Disordered" evidence="1">
    <location>
        <begin position="1"/>
        <end position="33"/>
    </location>
</feature>
<reference evidence="4" key="1">
    <citation type="submission" date="2017-02" db="UniProtKB">
        <authorList>
            <consortium name="WormBaseParasite"/>
        </authorList>
    </citation>
    <scope>IDENTIFICATION</scope>
</reference>
<evidence type="ECO:0000313" key="2">
    <source>
        <dbReference type="EMBL" id="VDK48279.1"/>
    </source>
</evidence>
<dbReference type="AlphaFoldDB" id="A0A0R3WGT2"/>